<dbReference type="FunFam" id="3.40.50.150:FF:000054">
    <property type="entry name" value="Catechol O-methyltransferase"/>
    <property type="match status" value="1"/>
</dbReference>
<reference evidence="9" key="1">
    <citation type="submission" date="2025-08" db="UniProtKB">
        <authorList>
            <consortium name="RefSeq"/>
        </authorList>
    </citation>
    <scope>IDENTIFICATION</scope>
</reference>
<proteinExistence type="inferred from homology"/>
<keyword evidence="2" id="KW-0489">Methyltransferase</keyword>
<dbReference type="GO" id="GO:0042424">
    <property type="term" value="P:catecholamine catabolic process"/>
    <property type="evidence" value="ECO:0007669"/>
    <property type="project" value="TreeGrafter"/>
</dbReference>
<dbReference type="EC" id="2.1.1.6" evidence="1"/>
<evidence type="ECO:0000313" key="9">
    <source>
        <dbReference type="RefSeq" id="XP_022082651.1"/>
    </source>
</evidence>
<keyword evidence="6" id="KW-0128">Catecholamine metabolism</keyword>
<evidence type="ECO:0000313" key="8">
    <source>
        <dbReference type="Proteomes" id="UP000694845"/>
    </source>
</evidence>
<comment type="similarity">
    <text evidence="7">Belongs to the class I-like SAM-binding methyltransferase superfamily. Cation-dependent O-methyltransferase family.</text>
</comment>
<evidence type="ECO:0000256" key="4">
    <source>
        <dbReference type="ARBA" id="ARBA00022691"/>
    </source>
</evidence>
<keyword evidence="5" id="KW-0531">Neurotransmitter degradation</keyword>
<dbReference type="OrthoDB" id="186626at2759"/>
<accession>A0A8B7XRQ0</accession>
<evidence type="ECO:0000256" key="5">
    <source>
        <dbReference type="ARBA" id="ARBA00022867"/>
    </source>
</evidence>
<evidence type="ECO:0000256" key="2">
    <source>
        <dbReference type="ARBA" id="ARBA00022603"/>
    </source>
</evidence>
<dbReference type="PROSITE" id="PS51682">
    <property type="entry name" value="SAM_OMT_I"/>
    <property type="match status" value="1"/>
</dbReference>
<evidence type="ECO:0000256" key="3">
    <source>
        <dbReference type="ARBA" id="ARBA00022679"/>
    </source>
</evidence>
<dbReference type="GO" id="GO:0042417">
    <property type="term" value="P:dopamine metabolic process"/>
    <property type="evidence" value="ECO:0007669"/>
    <property type="project" value="TreeGrafter"/>
</dbReference>
<dbReference type="Pfam" id="PF01596">
    <property type="entry name" value="Methyltransf_3"/>
    <property type="match status" value="1"/>
</dbReference>
<dbReference type="GeneID" id="110974967"/>
<evidence type="ECO:0000256" key="6">
    <source>
        <dbReference type="ARBA" id="ARBA00022939"/>
    </source>
</evidence>
<name>A0A8B7XRQ0_ACAPL</name>
<sequence>MSVIFLRFLRDLWYWNTVEERVLDFVKKTAAEGDPASVLDALDVYYTDHDVILSVAPEKRLKIEEVVRKAAPKVCLEMGCYVGVSAMAVARHIPLEGRLITTELYTKTAKVAREMIRFAGLEQVITVVNKRADDVIKVLRSEYSVDKLDLVVLDHSKWSYLPDLKALEKGGFLHKGTIIIADDCFWPGVPGYLEYVENDPRYQTERFYSIALPGIMDTVDAMAISTYKGDN</sequence>
<dbReference type="InterPro" id="IPR029063">
    <property type="entry name" value="SAM-dependent_MTases_sf"/>
</dbReference>
<evidence type="ECO:0000256" key="7">
    <source>
        <dbReference type="ARBA" id="ARBA00023453"/>
    </source>
</evidence>
<dbReference type="RefSeq" id="XP_022082651.1">
    <property type="nucleotide sequence ID" value="XM_022226959.1"/>
</dbReference>
<keyword evidence="3" id="KW-0808">Transferase</keyword>
<dbReference type="Proteomes" id="UP000694845">
    <property type="component" value="Unplaced"/>
</dbReference>
<evidence type="ECO:0000256" key="1">
    <source>
        <dbReference type="ARBA" id="ARBA00012880"/>
    </source>
</evidence>
<dbReference type="PANTHER" id="PTHR43836">
    <property type="entry name" value="CATECHOL O-METHYLTRANSFERASE 1-RELATED"/>
    <property type="match status" value="1"/>
</dbReference>
<dbReference type="InterPro" id="IPR002935">
    <property type="entry name" value="SAM_O-MeTrfase"/>
</dbReference>
<keyword evidence="8" id="KW-1185">Reference proteome</keyword>
<dbReference type="SUPFAM" id="SSF53335">
    <property type="entry name" value="S-adenosyl-L-methionine-dependent methyltransferases"/>
    <property type="match status" value="1"/>
</dbReference>
<dbReference type="GO" id="GO:0016206">
    <property type="term" value="F:catechol O-methyltransferase activity"/>
    <property type="evidence" value="ECO:0007669"/>
    <property type="project" value="UniProtKB-EC"/>
</dbReference>
<protein>
    <recommendedName>
        <fullName evidence="1">catechol O-methyltransferase</fullName>
        <ecNumber evidence="1">2.1.1.6</ecNumber>
    </recommendedName>
</protein>
<dbReference type="KEGG" id="aplc:110974967"/>
<keyword evidence="4" id="KW-0949">S-adenosyl-L-methionine</keyword>
<organism evidence="8 9">
    <name type="scientific">Acanthaster planci</name>
    <name type="common">Crown-of-thorns starfish</name>
    <dbReference type="NCBI Taxonomy" id="133434"/>
    <lineage>
        <taxon>Eukaryota</taxon>
        <taxon>Metazoa</taxon>
        <taxon>Echinodermata</taxon>
        <taxon>Eleutherozoa</taxon>
        <taxon>Asterozoa</taxon>
        <taxon>Asteroidea</taxon>
        <taxon>Valvatacea</taxon>
        <taxon>Valvatida</taxon>
        <taxon>Acanthasteridae</taxon>
        <taxon>Acanthaster</taxon>
    </lineage>
</organism>
<dbReference type="Gene3D" id="3.40.50.150">
    <property type="entry name" value="Vaccinia Virus protein VP39"/>
    <property type="match status" value="1"/>
</dbReference>
<dbReference type="GO" id="GO:0032502">
    <property type="term" value="P:developmental process"/>
    <property type="evidence" value="ECO:0007669"/>
    <property type="project" value="TreeGrafter"/>
</dbReference>
<dbReference type="PANTHER" id="PTHR43836:SF2">
    <property type="entry name" value="CATECHOL O-METHYLTRANSFERASE 1-RELATED"/>
    <property type="match status" value="1"/>
</dbReference>
<gene>
    <name evidence="9" type="primary">LOC110974967</name>
</gene>
<dbReference type="GO" id="GO:0032259">
    <property type="term" value="P:methylation"/>
    <property type="evidence" value="ECO:0007669"/>
    <property type="project" value="UniProtKB-KW"/>
</dbReference>
<dbReference type="AlphaFoldDB" id="A0A8B7XRQ0"/>